<feature type="non-terminal residue" evidence="2">
    <location>
        <position position="125"/>
    </location>
</feature>
<evidence type="ECO:0000313" key="2">
    <source>
        <dbReference type="EMBL" id="SVB96330.1"/>
    </source>
</evidence>
<sequence>MGAEVFISYSSLDRDRVMPVVESLRGSGISVWVDEGNIHAADLWSEQIVQAIADCRVMVVMLSSNSTDSRNVVKEVMLASEQNKALLPVYLESAEIPAKLQYQLAGIQHLELYGQDEQQVLDDLA</sequence>
<name>A0A382I9L8_9ZZZZ</name>
<accession>A0A382I9L8</accession>
<reference evidence="2" key="1">
    <citation type="submission" date="2018-05" db="EMBL/GenBank/DDBJ databases">
        <authorList>
            <person name="Lanie J.A."/>
            <person name="Ng W.-L."/>
            <person name="Kazmierczak K.M."/>
            <person name="Andrzejewski T.M."/>
            <person name="Davidsen T.M."/>
            <person name="Wayne K.J."/>
            <person name="Tettelin H."/>
            <person name="Glass J.I."/>
            <person name="Rusch D."/>
            <person name="Podicherti R."/>
            <person name="Tsui H.-C.T."/>
            <person name="Winkler M.E."/>
        </authorList>
    </citation>
    <scope>NUCLEOTIDE SEQUENCE</scope>
</reference>
<dbReference type="EMBL" id="UINC01066039">
    <property type="protein sequence ID" value="SVB96330.1"/>
    <property type="molecule type" value="Genomic_DNA"/>
</dbReference>
<dbReference type="Pfam" id="PF13676">
    <property type="entry name" value="TIR_2"/>
    <property type="match status" value="1"/>
</dbReference>
<dbReference type="GO" id="GO:0007165">
    <property type="term" value="P:signal transduction"/>
    <property type="evidence" value="ECO:0007669"/>
    <property type="project" value="InterPro"/>
</dbReference>
<organism evidence="2">
    <name type="scientific">marine metagenome</name>
    <dbReference type="NCBI Taxonomy" id="408172"/>
    <lineage>
        <taxon>unclassified sequences</taxon>
        <taxon>metagenomes</taxon>
        <taxon>ecological metagenomes</taxon>
    </lineage>
</organism>
<feature type="domain" description="TIR" evidence="1">
    <location>
        <begin position="1"/>
        <end position="125"/>
    </location>
</feature>
<evidence type="ECO:0000259" key="1">
    <source>
        <dbReference type="PROSITE" id="PS50104"/>
    </source>
</evidence>
<dbReference type="InterPro" id="IPR000157">
    <property type="entry name" value="TIR_dom"/>
</dbReference>
<proteinExistence type="predicted"/>
<protein>
    <recommendedName>
        <fullName evidence="1">TIR domain-containing protein</fullName>
    </recommendedName>
</protein>
<gene>
    <name evidence="2" type="ORF">METZ01_LOCUS249184</name>
</gene>
<dbReference type="AlphaFoldDB" id="A0A382I9L8"/>
<dbReference type="SUPFAM" id="SSF52200">
    <property type="entry name" value="Toll/Interleukin receptor TIR domain"/>
    <property type="match status" value="1"/>
</dbReference>
<dbReference type="Gene3D" id="3.40.50.10140">
    <property type="entry name" value="Toll/interleukin-1 receptor homology (TIR) domain"/>
    <property type="match status" value="1"/>
</dbReference>
<dbReference type="PROSITE" id="PS50104">
    <property type="entry name" value="TIR"/>
    <property type="match status" value="1"/>
</dbReference>
<dbReference type="InterPro" id="IPR035897">
    <property type="entry name" value="Toll_tir_struct_dom_sf"/>
</dbReference>